<dbReference type="OrthoDB" id="6181537at2"/>
<reference evidence="2 3" key="1">
    <citation type="journal article" date="2015" name="Genome Announc.">
        <title>Complete Genome Sequence of Methylobacterium aquaticum Strain 22A, Isolated from Racomitrium japonicum Moss.</title>
        <authorList>
            <person name="Tani A."/>
            <person name="Ogura Y."/>
            <person name="Hayashi T."/>
            <person name="Kimbara K."/>
        </authorList>
    </citation>
    <scope>NUCLEOTIDE SEQUENCE [LARGE SCALE GENOMIC DNA]</scope>
    <source>
        <strain evidence="2 3">MA-22A</strain>
    </source>
</reference>
<dbReference type="KEGG" id="maqu:Maq22A_c00590"/>
<protein>
    <submittedName>
        <fullName evidence="2">Hydrolase</fullName>
    </submittedName>
</protein>
<dbReference type="PANTHER" id="PTHR47914">
    <property type="entry name" value="ALPHA/BETA-HYDROLASES SUPERFAMILY PROTEIN"/>
    <property type="match status" value="1"/>
</dbReference>
<evidence type="ECO:0000313" key="3">
    <source>
        <dbReference type="Proteomes" id="UP000061432"/>
    </source>
</evidence>
<dbReference type="Gene3D" id="3.40.50.1820">
    <property type="entry name" value="alpha/beta hydrolase"/>
    <property type="match status" value="1"/>
</dbReference>
<dbReference type="Proteomes" id="UP000061432">
    <property type="component" value="Chromosome"/>
</dbReference>
<dbReference type="AlphaFoldDB" id="A0A0C6EUD4"/>
<evidence type="ECO:0000259" key="1">
    <source>
        <dbReference type="Pfam" id="PF12697"/>
    </source>
</evidence>
<gene>
    <name evidence="2" type="ORF">Maq22A_c00590</name>
</gene>
<dbReference type="EMBL" id="AP014704">
    <property type="protein sequence ID" value="BAQ43626.1"/>
    <property type="molecule type" value="Genomic_DNA"/>
</dbReference>
<organism evidence="2 3">
    <name type="scientific">Methylobacterium aquaticum</name>
    <dbReference type="NCBI Taxonomy" id="270351"/>
    <lineage>
        <taxon>Bacteria</taxon>
        <taxon>Pseudomonadati</taxon>
        <taxon>Pseudomonadota</taxon>
        <taxon>Alphaproteobacteria</taxon>
        <taxon>Hyphomicrobiales</taxon>
        <taxon>Methylobacteriaceae</taxon>
        <taxon>Methylobacterium</taxon>
    </lineage>
</organism>
<dbReference type="GO" id="GO:0016787">
    <property type="term" value="F:hydrolase activity"/>
    <property type="evidence" value="ECO:0007669"/>
    <property type="project" value="UniProtKB-KW"/>
</dbReference>
<sequence length="296" mass="31229">MAGFETQTLSFTLAGRALTLPVDRIGEGPPALLLPALSSISTREEMRPLATRLSTRHACLVPDWPGFGAQPRARVPLAPDTLHAFLDALLAPHGGAWQAPGPYALGIAAGHAAGYLLAAAARHPGAFSRLVLVAPTWRGPLPTAMGEERRPLFGRLRRAVEAPFVGNLLYRINVSTPIVSRMMQAHVYADRARVTPALLAEKRRVTHQPRARFGTAAFVTGGLDPVRTRAEFHALFGPGLPPVTMLHPRGAPRRSGAEMTALAEAGLVRSVAIPGALAAHEECPEAVAAAILGAAA</sequence>
<dbReference type="Pfam" id="PF12697">
    <property type="entry name" value="Abhydrolase_6"/>
    <property type="match status" value="1"/>
</dbReference>
<dbReference type="PANTHER" id="PTHR47914:SF1">
    <property type="entry name" value="ALPHA_BETA-HYDROLASES SUPERFAMILY PROTEIN"/>
    <property type="match status" value="1"/>
</dbReference>
<accession>A0A0C6EUD4</accession>
<dbReference type="STRING" id="270351.Maq22A_c00590"/>
<dbReference type="SUPFAM" id="SSF53474">
    <property type="entry name" value="alpha/beta-Hydrolases"/>
    <property type="match status" value="1"/>
</dbReference>
<dbReference type="PATRIC" id="fig|270351.10.peg.116"/>
<proteinExistence type="predicted"/>
<evidence type="ECO:0000313" key="2">
    <source>
        <dbReference type="EMBL" id="BAQ43626.1"/>
    </source>
</evidence>
<keyword evidence="2" id="KW-0378">Hydrolase</keyword>
<reference evidence="3" key="2">
    <citation type="submission" date="2015-01" db="EMBL/GenBank/DDBJ databases">
        <title>Complete genome sequence of Methylobacterium aquaticum strain 22A.</title>
        <authorList>
            <person name="Tani A."/>
            <person name="Ogura Y."/>
            <person name="Hayashi T."/>
        </authorList>
    </citation>
    <scope>NUCLEOTIDE SEQUENCE [LARGE SCALE GENOMIC DNA]</scope>
    <source>
        <strain evidence="3">MA-22A</strain>
    </source>
</reference>
<dbReference type="InterPro" id="IPR029058">
    <property type="entry name" value="AB_hydrolase_fold"/>
</dbReference>
<dbReference type="RefSeq" id="WP_060845280.1">
    <property type="nucleotide sequence ID" value="NZ_AP014704.1"/>
</dbReference>
<name>A0A0C6EUD4_9HYPH</name>
<dbReference type="InterPro" id="IPR000073">
    <property type="entry name" value="AB_hydrolase_1"/>
</dbReference>
<feature type="domain" description="AB hydrolase-1" evidence="1">
    <location>
        <begin position="46"/>
        <end position="290"/>
    </location>
</feature>